<dbReference type="PANTHER" id="PTHR33672">
    <property type="entry name" value="YCF3-INTERACTING PROTEIN 1, CHLOROPLASTIC"/>
    <property type="match status" value="1"/>
</dbReference>
<sequence>MQSQCEGHLNRRKWCGHKERCWRSENGEREEGKRGGKAGRCGEKLRCGAGALWLLVAVLPGFRKGKGEREEEGDGGDEGSGCISISISSRRVSLEKFECGSWASSGMVVHEDNEESGSLYFDLPIELIRNSVSVSVGAQSPVKAAFVFDKAKLAAAAAASSVSVRASAPPTPTSSSIVITPRLRKAREEFNALLEAHTTTL</sequence>
<evidence type="ECO:0000313" key="2">
    <source>
        <dbReference type="RefSeq" id="XP_022146694.1"/>
    </source>
</evidence>
<dbReference type="OrthoDB" id="1880037at2759"/>
<dbReference type="RefSeq" id="XP_022146694.1">
    <property type="nucleotide sequence ID" value="XM_022291002.1"/>
</dbReference>
<evidence type="ECO:0000313" key="1">
    <source>
        <dbReference type="Proteomes" id="UP000504603"/>
    </source>
</evidence>
<name>A0A6J1CYT9_MOMCH</name>
<dbReference type="GO" id="GO:0048564">
    <property type="term" value="P:photosystem I assembly"/>
    <property type="evidence" value="ECO:0007669"/>
    <property type="project" value="InterPro"/>
</dbReference>
<dbReference type="KEGG" id="mcha:111015837"/>
<gene>
    <name evidence="2" type="primary">LOC111015837</name>
</gene>
<dbReference type="PANTHER" id="PTHR33672:SF24">
    <property type="entry name" value="OS01G0798600 PROTEIN"/>
    <property type="match status" value="1"/>
</dbReference>
<dbReference type="InterPro" id="IPR040340">
    <property type="entry name" value="CEST/Y3IP1"/>
</dbReference>
<reference evidence="2" key="1">
    <citation type="submission" date="2025-08" db="UniProtKB">
        <authorList>
            <consortium name="RefSeq"/>
        </authorList>
    </citation>
    <scope>IDENTIFICATION</scope>
    <source>
        <strain evidence="2">OHB3-1</strain>
    </source>
</reference>
<organism evidence="1 2">
    <name type="scientific">Momordica charantia</name>
    <name type="common">Bitter gourd</name>
    <name type="synonym">Balsam pear</name>
    <dbReference type="NCBI Taxonomy" id="3673"/>
    <lineage>
        <taxon>Eukaryota</taxon>
        <taxon>Viridiplantae</taxon>
        <taxon>Streptophyta</taxon>
        <taxon>Embryophyta</taxon>
        <taxon>Tracheophyta</taxon>
        <taxon>Spermatophyta</taxon>
        <taxon>Magnoliopsida</taxon>
        <taxon>eudicotyledons</taxon>
        <taxon>Gunneridae</taxon>
        <taxon>Pentapetalae</taxon>
        <taxon>rosids</taxon>
        <taxon>fabids</taxon>
        <taxon>Cucurbitales</taxon>
        <taxon>Cucurbitaceae</taxon>
        <taxon>Momordiceae</taxon>
        <taxon>Momordica</taxon>
    </lineage>
</organism>
<proteinExistence type="predicted"/>
<dbReference type="GO" id="GO:0009535">
    <property type="term" value="C:chloroplast thylakoid membrane"/>
    <property type="evidence" value="ECO:0007669"/>
    <property type="project" value="InterPro"/>
</dbReference>
<dbReference type="GeneID" id="111015837"/>
<dbReference type="GO" id="GO:0080183">
    <property type="term" value="P:response to photooxidative stress"/>
    <property type="evidence" value="ECO:0007669"/>
    <property type="project" value="InterPro"/>
</dbReference>
<dbReference type="Proteomes" id="UP000504603">
    <property type="component" value="Unplaced"/>
</dbReference>
<keyword evidence="1" id="KW-1185">Reference proteome</keyword>
<protein>
    <submittedName>
        <fullName evidence="2">Uncharacterized protein LOC111015837</fullName>
    </submittedName>
</protein>
<dbReference type="AlphaFoldDB" id="A0A6J1CYT9"/>
<accession>A0A6J1CYT9</accession>